<keyword evidence="3" id="KW-1185">Reference proteome</keyword>
<comment type="caution">
    <text evidence="2">The sequence shown here is derived from an EMBL/GenBank/DDBJ whole genome shotgun (WGS) entry which is preliminary data.</text>
</comment>
<gene>
    <name evidence="2" type="ORF">TKK_008258</name>
</gene>
<protein>
    <recommendedName>
        <fullName evidence="4">Coiled-coil domain-containing protein 39</fullName>
    </recommendedName>
</protein>
<dbReference type="EMBL" id="JBJJXI010000060">
    <property type="protein sequence ID" value="KAL3398030.1"/>
    <property type="molecule type" value="Genomic_DNA"/>
</dbReference>
<feature type="coiled-coil region" evidence="1">
    <location>
        <begin position="133"/>
        <end position="220"/>
    </location>
</feature>
<keyword evidence="1" id="KW-0175">Coiled coil</keyword>
<dbReference type="Proteomes" id="UP001627154">
    <property type="component" value="Unassembled WGS sequence"/>
</dbReference>
<evidence type="ECO:0008006" key="4">
    <source>
        <dbReference type="Google" id="ProtNLM"/>
    </source>
</evidence>
<evidence type="ECO:0000313" key="2">
    <source>
        <dbReference type="EMBL" id="KAL3398030.1"/>
    </source>
</evidence>
<sequence length="274" mass="32180">MSQSESLNSEGPDIFKFELLLQEKLNESIWKSKALEQSQQELLKVRQDLLNKELILEENKRTIDDLKVQLSSAQKVVEMNEKEKTKYINERLQLQINCDVAMKERESLLHQAHMAKYENMTLKLDLQKQSETITALESSKKTLESSLIEIKERYSKINSSLQSNISKLKQEHEFLLKSVEVAVHLNKRLQTVGLCAHSVFQKQNEEIARLQKELLNRKNDFWKEQAETNQKTIGCRKIKNMDLQVTLDQIRKDTEKSHEIEMEVETILKEHEIF</sequence>
<feature type="coiled-coil region" evidence="1">
    <location>
        <begin position="56"/>
        <end position="83"/>
    </location>
</feature>
<proteinExistence type="predicted"/>
<dbReference type="AlphaFoldDB" id="A0ABD2WYQ3"/>
<evidence type="ECO:0000256" key="1">
    <source>
        <dbReference type="SAM" id="Coils"/>
    </source>
</evidence>
<accession>A0ABD2WYQ3</accession>
<name>A0ABD2WYQ3_9HYME</name>
<evidence type="ECO:0000313" key="3">
    <source>
        <dbReference type="Proteomes" id="UP001627154"/>
    </source>
</evidence>
<organism evidence="2 3">
    <name type="scientific">Trichogramma kaykai</name>
    <dbReference type="NCBI Taxonomy" id="54128"/>
    <lineage>
        <taxon>Eukaryota</taxon>
        <taxon>Metazoa</taxon>
        <taxon>Ecdysozoa</taxon>
        <taxon>Arthropoda</taxon>
        <taxon>Hexapoda</taxon>
        <taxon>Insecta</taxon>
        <taxon>Pterygota</taxon>
        <taxon>Neoptera</taxon>
        <taxon>Endopterygota</taxon>
        <taxon>Hymenoptera</taxon>
        <taxon>Apocrita</taxon>
        <taxon>Proctotrupomorpha</taxon>
        <taxon>Chalcidoidea</taxon>
        <taxon>Trichogrammatidae</taxon>
        <taxon>Trichogramma</taxon>
    </lineage>
</organism>
<reference evidence="2 3" key="1">
    <citation type="journal article" date="2024" name="bioRxiv">
        <title>A reference genome for Trichogramma kaykai: A tiny desert-dwelling parasitoid wasp with competing sex-ratio distorters.</title>
        <authorList>
            <person name="Culotta J."/>
            <person name="Lindsey A.R."/>
        </authorList>
    </citation>
    <scope>NUCLEOTIDE SEQUENCE [LARGE SCALE GENOMIC DNA]</scope>
    <source>
        <strain evidence="2 3">KSX58</strain>
    </source>
</reference>